<dbReference type="InterPro" id="IPR003245">
    <property type="entry name" value="Phytocyanin_dom"/>
</dbReference>
<accession>A0A1S3ULC4</accession>
<dbReference type="GeneID" id="106766651"/>
<dbReference type="SUPFAM" id="SSF49503">
    <property type="entry name" value="Cupredoxins"/>
    <property type="match status" value="1"/>
</dbReference>
<dbReference type="GO" id="GO:0005886">
    <property type="term" value="C:plasma membrane"/>
    <property type="evidence" value="ECO:0007669"/>
    <property type="project" value="TreeGrafter"/>
</dbReference>
<gene>
    <name evidence="11" type="primary">LOC106766651</name>
</gene>
<dbReference type="STRING" id="3916.A0A1S3ULC4"/>
<dbReference type="KEGG" id="vra:106766651"/>
<sequence>MLLECVSCKTVHVVGDQLGWNIPSRQNFFDDWAKKKTFVVGDRLVFQYHPGLDTVVMVNNKEDYENCITKNVIETYFNGNSGLTLEEAGDYYFFSSVGKHCEAGVKLHVTVTNPLKFSQ</sequence>
<dbReference type="InterPro" id="IPR039391">
    <property type="entry name" value="Phytocyanin-like"/>
</dbReference>
<dbReference type="PANTHER" id="PTHR33021">
    <property type="entry name" value="BLUE COPPER PROTEIN"/>
    <property type="match status" value="1"/>
</dbReference>
<dbReference type="Proteomes" id="UP000087766">
    <property type="component" value="Chromosome 7"/>
</dbReference>
<dbReference type="Gene3D" id="2.60.40.420">
    <property type="entry name" value="Cupredoxins - blue copper proteins"/>
    <property type="match status" value="1"/>
</dbReference>
<keyword evidence="2" id="KW-0536">Nodulation</keyword>
<evidence type="ECO:0000256" key="2">
    <source>
        <dbReference type="ARBA" id="ARBA00022458"/>
    </source>
</evidence>
<evidence type="ECO:0000256" key="3">
    <source>
        <dbReference type="ARBA" id="ARBA00022729"/>
    </source>
</evidence>
<evidence type="ECO:0000259" key="9">
    <source>
        <dbReference type="PROSITE" id="PS51485"/>
    </source>
</evidence>
<keyword evidence="4" id="KW-0472">Membrane</keyword>
<evidence type="ECO:0000256" key="8">
    <source>
        <dbReference type="ARBA" id="ARBA00037626"/>
    </source>
</evidence>
<dbReference type="GO" id="GO:0009877">
    <property type="term" value="P:nodulation"/>
    <property type="evidence" value="ECO:0007669"/>
    <property type="project" value="UniProtKB-KW"/>
</dbReference>
<evidence type="ECO:0000256" key="7">
    <source>
        <dbReference type="ARBA" id="ARBA00035011"/>
    </source>
</evidence>
<protein>
    <submittedName>
        <fullName evidence="11">Stellacyanin-like</fullName>
    </submittedName>
</protein>
<comment type="subcellular location">
    <subcellularLocation>
        <location evidence="1">Endomembrane system</location>
    </subcellularLocation>
</comment>
<evidence type="ECO:0000256" key="4">
    <source>
        <dbReference type="ARBA" id="ARBA00023136"/>
    </source>
</evidence>
<name>A0A1S3ULC4_VIGRR</name>
<keyword evidence="5" id="KW-1015">Disulfide bond</keyword>
<dbReference type="PROSITE" id="PS51485">
    <property type="entry name" value="PHYTOCYANIN"/>
    <property type="match status" value="1"/>
</dbReference>
<evidence type="ECO:0000256" key="1">
    <source>
        <dbReference type="ARBA" id="ARBA00004308"/>
    </source>
</evidence>
<comment type="similarity">
    <text evidence="7">Belongs to the early nodulin-like (ENODL) family.</text>
</comment>
<evidence type="ECO:0000313" key="11">
    <source>
        <dbReference type="RefSeq" id="XP_014506851.1"/>
    </source>
</evidence>
<feature type="domain" description="Phytocyanin" evidence="9">
    <location>
        <begin position="10"/>
        <end position="113"/>
    </location>
</feature>
<evidence type="ECO:0000313" key="10">
    <source>
        <dbReference type="Proteomes" id="UP000087766"/>
    </source>
</evidence>
<dbReference type="PANTHER" id="PTHR33021:SF264">
    <property type="entry name" value="OS05G0570900 PROTEIN"/>
    <property type="match status" value="1"/>
</dbReference>
<proteinExistence type="inferred from homology"/>
<evidence type="ECO:0000256" key="6">
    <source>
        <dbReference type="ARBA" id="ARBA00023180"/>
    </source>
</evidence>
<dbReference type="RefSeq" id="XP_014506851.1">
    <property type="nucleotide sequence ID" value="XM_014651365.1"/>
</dbReference>
<dbReference type="AlphaFoldDB" id="A0A1S3ULC4"/>
<dbReference type="GO" id="GO:0009055">
    <property type="term" value="F:electron transfer activity"/>
    <property type="evidence" value="ECO:0007669"/>
    <property type="project" value="InterPro"/>
</dbReference>
<keyword evidence="6" id="KW-0325">Glycoprotein</keyword>
<dbReference type="OrthoDB" id="1916408at2759"/>
<comment type="function">
    <text evidence="8">May act as a carbohydrate transporter.</text>
</comment>
<keyword evidence="10" id="KW-1185">Reference proteome</keyword>
<dbReference type="GO" id="GO:0012505">
    <property type="term" value="C:endomembrane system"/>
    <property type="evidence" value="ECO:0007669"/>
    <property type="project" value="UniProtKB-SubCell"/>
</dbReference>
<evidence type="ECO:0000256" key="5">
    <source>
        <dbReference type="ARBA" id="ARBA00023157"/>
    </source>
</evidence>
<reference evidence="10" key="1">
    <citation type="journal article" date="2014" name="Nat. Commun.">
        <title>Genome sequence of mungbean and insights into evolution within Vigna species.</title>
        <authorList>
            <person name="Kang Y.J."/>
            <person name="Kim S.K."/>
            <person name="Kim M.Y."/>
            <person name="Lestari P."/>
            <person name="Kim K.H."/>
            <person name="Ha B.K."/>
            <person name="Jun T.H."/>
            <person name="Hwang W.J."/>
            <person name="Lee T."/>
            <person name="Lee J."/>
            <person name="Shim S."/>
            <person name="Yoon M.Y."/>
            <person name="Jang Y.E."/>
            <person name="Han K.S."/>
            <person name="Taeprayoon P."/>
            <person name="Yoon N."/>
            <person name="Somta P."/>
            <person name="Tanya P."/>
            <person name="Kim K.S."/>
            <person name="Gwag J.G."/>
            <person name="Moon J.K."/>
            <person name="Lee Y.H."/>
            <person name="Park B.S."/>
            <person name="Bombarely A."/>
            <person name="Doyle J.J."/>
            <person name="Jackson S.A."/>
            <person name="Schafleitner R."/>
            <person name="Srinives P."/>
            <person name="Varshney R.K."/>
            <person name="Lee S.H."/>
        </authorList>
    </citation>
    <scope>NUCLEOTIDE SEQUENCE [LARGE SCALE GENOMIC DNA]</scope>
    <source>
        <strain evidence="10">cv. VC1973A</strain>
    </source>
</reference>
<dbReference type="InterPro" id="IPR008972">
    <property type="entry name" value="Cupredoxin"/>
</dbReference>
<dbReference type="FunFam" id="2.60.40.420:FF:000034">
    <property type="entry name" value="Cupredoxin superfamily protein"/>
    <property type="match status" value="1"/>
</dbReference>
<organism evidence="10 11">
    <name type="scientific">Vigna radiata var. radiata</name>
    <name type="common">Mung bean</name>
    <name type="synonym">Phaseolus aureus</name>
    <dbReference type="NCBI Taxonomy" id="3916"/>
    <lineage>
        <taxon>Eukaryota</taxon>
        <taxon>Viridiplantae</taxon>
        <taxon>Streptophyta</taxon>
        <taxon>Embryophyta</taxon>
        <taxon>Tracheophyta</taxon>
        <taxon>Spermatophyta</taxon>
        <taxon>Magnoliopsida</taxon>
        <taxon>eudicotyledons</taxon>
        <taxon>Gunneridae</taxon>
        <taxon>Pentapetalae</taxon>
        <taxon>rosids</taxon>
        <taxon>fabids</taxon>
        <taxon>Fabales</taxon>
        <taxon>Fabaceae</taxon>
        <taxon>Papilionoideae</taxon>
        <taxon>50 kb inversion clade</taxon>
        <taxon>NPAAA clade</taxon>
        <taxon>indigoferoid/millettioid clade</taxon>
        <taxon>Phaseoleae</taxon>
        <taxon>Vigna</taxon>
    </lineage>
</organism>
<keyword evidence="3" id="KW-0732">Signal</keyword>
<reference evidence="11" key="2">
    <citation type="submission" date="2025-08" db="UniProtKB">
        <authorList>
            <consortium name="RefSeq"/>
        </authorList>
    </citation>
    <scope>IDENTIFICATION</scope>
    <source>
        <tissue evidence="11">Leaf</tissue>
    </source>
</reference>
<dbReference type="Pfam" id="PF02298">
    <property type="entry name" value="Cu_bind_like"/>
    <property type="match status" value="1"/>
</dbReference>